<reference evidence="2 4" key="1">
    <citation type="submission" date="2013-02" db="EMBL/GenBank/DDBJ databases">
        <title>The Genome Sequence of Enterococcus gilvus ATCC BAA-350.</title>
        <authorList>
            <consortium name="The Broad Institute Genome Sequencing Platform"/>
            <consortium name="The Broad Institute Genome Sequencing Center for Infectious Disease"/>
            <person name="Earl A.M."/>
            <person name="Gilmore M.S."/>
            <person name="Lebreton F."/>
            <person name="Walker B."/>
            <person name="Young S.K."/>
            <person name="Zeng Q."/>
            <person name="Gargeya S."/>
            <person name="Fitzgerald M."/>
            <person name="Haas B."/>
            <person name="Abouelleil A."/>
            <person name="Alvarado L."/>
            <person name="Arachchi H.M."/>
            <person name="Berlin A.M."/>
            <person name="Chapman S.B."/>
            <person name="Dewar J."/>
            <person name="Goldberg J."/>
            <person name="Griggs A."/>
            <person name="Gujja S."/>
            <person name="Hansen M."/>
            <person name="Howarth C."/>
            <person name="Imamovic A."/>
            <person name="Larimer J."/>
            <person name="McCowan C."/>
            <person name="Murphy C."/>
            <person name="Neiman D."/>
            <person name="Pearson M."/>
            <person name="Priest M."/>
            <person name="Roberts A."/>
            <person name="Saif S."/>
            <person name="Shea T."/>
            <person name="Sisk P."/>
            <person name="Sykes S."/>
            <person name="Wortman J."/>
            <person name="Nusbaum C."/>
            <person name="Birren B."/>
        </authorList>
    </citation>
    <scope>NUCLEOTIDE SEQUENCE [LARGE SCALE GENOMIC DNA]</scope>
    <source>
        <strain evidence="2 4">ATCC BAA-350</strain>
    </source>
</reference>
<dbReference type="PROSITE" id="PS51186">
    <property type="entry name" value="GNAT"/>
    <property type="match status" value="1"/>
</dbReference>
<evidence type="ECO:0000313" key="2">
    <source>
        <dbReference type="EMBL" id="EOI58961.1"/>
    </source>
</evidence>
<dbReference type="EMBL" id="ASWH01000002">
    <property type="protein sequence ID" value="EOW79162.1"/>
    <property type="molecule type" value="Genomic_DNA"/>
</dbReference>
<dbReference type="eggNOG" id="COG1670">
    <property type="taxonomic scope" value="Bacteria"/>
</dbReference>
<dbReference type="InterPro" id="IPR016181">
    <property type="entry name" value="Acyl_CoA_acyltransferase"/>
</dbReference>
<proteinExistence type="predicted"/>
<reference evidence="3 5" key="2">
    <citation type="submission" date="2013-03" db="EMBL/GenBank/DDBJ databases">
        <title>The Genome Sequence of Enterococcus gilvus ATCC BAA-350 (PacBio/Illumina hybrid assembly).</title>
        <authorList>
            <consortium name="The Broad Institute Genomics Platform"/>
            <consortium name="The Broad Institute Genome Sequencing Center for Infectious Disease"/>
            <person name="Earl A."/>
            <person name="Russ C."/>
            <person name="Gilmore M."/>
            <person name="Surin D."/>
            <person name="Walker B."/>
            <person name="Young S."/>
            <person name="Zeng Q."/>
            <person name="Gargeya S."/>
            <person name="Fitzgerald M."/>
            <person name="Haas B."/>
            <person name="Abouelleil A."/>
            <person name="Allen A.W."/>
            <person name="Alvarado L."/>
            <person name="Arachchi H.M."/>
            <person name="Berlin A.M."/>
            <person name="Chapman S.B."/>
            <person name="Gainer-Dewar J."/>
            <person name="Goldberg J."/>
            <person name="Griggs A."/>
            <person name="Gujja S."/>
            <person name="Hansen M."/>
            <person name="Howarth C."/>
            <person name="Imamovic A."/>
            <person name="Ireland A."/>
            <person name="Larimer J."/>
            <person name="McCowan C."/>
            <person name="Murphy C."/>
            <person name="Pearson M."/>
            <person name="Poon T.W."/>
            <person name="Priest M."/>
            <person name="Roberts A."/>
            <person name="Saif S."/>
            <person name="Shea T."/>
            <person name="Sisk P."/>
            <person name="Sykes S."/>
            <person name="Wortman J."/>
            <person name="Nusbaum C."/>
            <person name="Birren B."/>
        </authorList>
    </citation>
    <scope>NUCLEOTIDE SEQUENCE [LARGE SCALE GENOMIC DNA]</scope>
    <source>
        <strain evidence="3 5">ATCC BAA-350</strain>
    </source>
</reference>
<protein>
    <recommendedName>
        <fullName evidence="1">N-acetyltransferase domain-containing protein</fullName>
    </recommendedName>
</protein>
<organism evidence="2 4">
    <name type="scientific">Enterococcus gilvus ATCC BAA-350</name>
    <dbReference type="NCBI Taxonomy" id="1158614"/>
    <lineage>
        <taxon>Bacteria</taxon>
        <taxon>Bacillati</taxon>
        <taxon>Bacillota</taxon>
        <taxon>Bacilli</taxon>
        <taxon>Lactobacillales</taxon>
        <taxon>Enterococcaceae</taxon>
        <taxon>Enterococcus</taxon>
    </lineage>
</organism>
<feature type="domain" description="N-acetyltransferase" evidence="1">
    <location>
        <begin position="1"/>
        <end position="171"/>
    </location>
</feature>
<dbReference type="PATRIC" id="fig|1158614.3.peg.135"/>
<evidence type="ECO:0000313" key="3">
    <source>
        <dbReference type="EMBL" id="EOW79162.1"/>
    </source>
</evidence>
<dbReference type="Proteomes" id="UP000014160">
    <property type="component" value="Unassembled WGS sequence"/>
</dbReference>
<dbReference type="CDD" id="cd04301">
    <property type="entry name" value="NAT_SF"/>
    <property type="match status" value="1"/>
</dbReference>
<accession>R2VMX9</accession>
<dbReference type="RefSeq" id="WP_010778598.1">
    <property type="nucleotide sequence ID" value="NZ_ASWH01000002.1"/>
</dbReference>
<name>R2VMX9_9ENTE</name>
<evidence type="ECO:0000313" key="4">
    <source>
        <dbReference type="Proteomes" id="UP000013750"/>
    </source>
</evidence>
<dbReference type="GO" id="GO:0016747">
    <property type="term" value="F:acyltransferase activity, transferring groups other than amino-acyl groups"/>
    <property type="evidence" value="ECO:0007669"/>
    <property type="project" value="InterPro"/>
</dbReference>
<gene>
    <name evidence="3" type="ORF">I592_03300</name>
    <name evidence="2" type="ORF">UKC_00147</name>
</gene>
<dbReference type="OrthoDB" id="9798081at2"/>
<dbReference type="Gene3D" id="3.40.630.30">
    <property type="match status" value="1"/>
</dbReference>
<dbReference type="Pfam" id="PF13302">
    <property type="entry name" value="Acetyltransf_3"/>
    <property type="match status" value="1"/>
</dbReference>
<evidence type="ECO:0000259" key="1">
    <source>
        <dbReference type="PROSITE" id="PS51186"/>
    </source>
</evidence>
<dbReference type="PANTHER" id="PTHR43792">
    <property type="entry name" value="GNAT FAMILY, PUTATIVE (AFU_ORTHOLOGUE AFUA_3G00765)-RELATED-RELATED"/>
    <property type="match status" value="1"/>
</dbReference>
<comment type="caution">
    <text evidence="2">The sequence shown here is derived from an EMBL/GenBank/DDBJ whole genome shotgun (WGS) entry which is preliminary data.</text>
</comment>
<dbReference type="SUPFAM" id="SSF55729">
    <property type="entry name" value="Acyl-CoA N-acyltransferases (Nat)"/>
    <property type="match status" value="1"/>
</dbReference>
<dbReference type="InterPro" id="IPR051531">
    <property type="entry name" value="N-acetyltransferase"/>
</dbReference>
<dbReference type="PANTHER" id="PTHR43792:SF1">
    <property type="entry name" value="N-ACETYLTRANSFERASE DOMAIN-CONTAINING PROTEIN"/>
    <property type="match status" value="1"/>
</dbReference>
<sequence>MRRKQLETERLYFSFWSEEDSQWAEKLWGNPNVTKFIAQKGNLSKEQVAQRLQLEINSQATAGFQYWPIFLKDGEKFVGCCGLHAYDLENHVAELGFHLVPDAWGKGLAKEAAAAVIDYARSSTDLTALFAGHHPENQGSAKVLSKLGFQFQGNQYYEPTGLDHPSYLLKF</sequence>
<dbReference type="EMBL" id="AJDQ01000002">
    <property type="protein sequence ID" value="EOI58961.1"/>
    <property type="molecule type" value="Genomic_DNA"/>
</dbReference>
<dbReference type="HOGENOM" id="CLU_013985_3_1_9"/>
<keyword evidence="5" id="KW-1185">Reference proteome</keyword>
<evidence type="ECO:0000313" key="5">
    <source>
        <dbReference type="Proteomes" id="UP000014160"/>
    </source>
</evidence>
<dbReference type="AlphaFoldDB" id="R2VMX9"/>
<dbReference type="InterPro" id="IPR000182">
    <property type="entry name" value="GNAT_dom"/>
</dbReference>
<dbReference type="Proteomes" id="UP000013750">
    <property type="component" value="Unassembled WGS sequence"/>
</dbReference>